<evidence type="ECO:0000256" key="1">
    <source>
        <dbReference type="ARBA" id="ARBA00004589"/>
    </source>
</evidence>
<organism evidence="12 13">
    <name type="scientific">Ceratocystis fimbriata f. sp. platani</name>
    <dbReference type="NCBI Taxonomy" id="88771"/>
    <lineage>
        <taxon>Eukaryota</taxon>
        <taxon>Fungi</taxon>
        <taxon>Dikarya</taxon>
        <taxon>Ascomycota</taxon>
        <taxon>Pezizomycotina</taxon>
        <taxon>Sordariomycetes</taxon>
        <taxon>Hypocreomycetidae</taxon>
        <taxon>Microascales</taxon>
        <taxon>Ceratocystidaceae</taxon>
        <taxon>Ceratocystis</taxon>
    </lineage>
</organism>
<keyword evidence="5" id="KW-0325">Glycoprotein</keyword>
<gene>
    <name evidence="12" type="ORF">CFO_g5082</name>
</gene>
<evidence type="ECO:0000256" key="8">
    <source>
        <dbReference type="ARBA" id="ARBA00023288"/>
    </source>
</evidence>
<comment type="similarity">
    <text evidence="3">Belongs to the RBT5 family.</text>
</comment>
<dbReference type="OrthoDB" id="3767534at2759"/>
<dbReference type="InterPro" id="IPR008427">
    <property type="entry name" value="Extracellular_membr_CFEM_dom"/>
</dbReference>
<dbReference type="SMART" id="SM00747">
    <property type="entry name" value="CFEM"/>
    <property type="match status" value="1"/>
</dbReference>
<proteinExistence type="inferred from homology"/>
<evidence type="ECO:0000256" key="2">
    <source>
        <dbReference type="ARBA" id="ARBA00004613"/>
    </source>
</evidence>
<keyword evidence="13" id="KW-1185">Reference proteome</keyword>
<name>A0A0F8AX24_CERFI</name>
<keyword evidence="9" id="KW-0349">Heme</keyword>
<dbReference type="EMBL" id="LBBL01000377">
    <property type="protein sequence ID" value="KKF92561.1"/>
    <property type="molecule type" value="Genomic_DNA"/>
</dbReference>
<accession>A0A0F8AX24</accession>
<keyword evidence="5" id="KW-0472">Membrane</keyword>
<dbReference type="Pfam" id="PF05730">
    <property type="entry name" value="CFEM"/>
    <property type="match status" value="1"/>
</dbReference>
<evidence type="ECO:0000256" key="10">
    <source>
        <dbReference type="SAM" id="SignalP"/>
    </source>
</evidence>
<keyword evidence="4" id="KW-0964">Secreted</keyword>
<comment type="caution">
    <text evidence="12">The sequence shown here is derived from an EMBL/GenBank/DDBJ whole genome shotgun (WGS) entry which is preliminary data.</text>
</comment>
<feature type="domain" description="CFEM" evidence="11">
    <location>
        <begin position="1"/>
        <end position="116"/>
    </location>
</feature>
<feature type="disulfide bond" evidence="9">
    <location>
        <begin position="43"/>
        <end position="50"/>
    </location>
</feature>
<keyword evidence="6 10" id="KW-0732">Signal</keyword>
<protein>
    <submittedName>
        <fullName evidence="12">CFEM domain protein</fullName>
    </submittedName>
</protein>
<keyword evidence="7 9" id="KW-1015">Disulfide bond</keyword>
<comment type="caution">
    <text evidence="9">Lacks conserved residue(s) required for the propagation of feature annotation.</text>
</comment>
<dbReference type="PROSITE" id="PS52012">
    <property type="entry name" value="CFEM"/>
    <property type="match status" value="1"/>
</dbReference>
<evidence type="ECO:0000256" key="7">
    <source>
        <dbReference type="ARBA" id="ARBA00023157"/>
    </source>
</evidence>
<sequence length="148" mass="14354">MKFTLALLPLAAIATAVNLDVTDYFPSCSLNCLGQAVSNSSSCSLSDSVCMCTNAIDEDLALNANSCMIKDCGSTVTFTDVVSAADKFCRAALSGTTATGGVASLLGTATGTNAASATGTSNGTATAGGAANIAPAIMAIVAAGIAAL</sequence>
<evidence type="ECO:0000313" key="12">
    <source>
        <dbReference type="EMBL" id="KKF92561.1"/>
    </source>
</evidence>
<keyword evidence="5" id="KW-0336">GPI-anchor</keyword>
<dbReference type="AlphaFoldDB" id="A0A0F8AX24"/>
<evidence type="ECO:0000259" key="11">
    <source>
        <dbReference type="PROSITE" id="PS52012"/>
    </source>
</evidence>
<reference evidence="12 13" key="1">
    <citation type="submission" date="2015-04" db="EMBL/GenBank/DDBJ databases">
        <title>Genome sequence of Ceratocystis platani, a major pathogen of plane trees.</title>
        <authorList>
            <person name="Belbahri L."/>
        </authorList>
    </citation>
    <scope>NUCLEOTIDE SEQUENCE [LARGE SCALE GENOMIC DNA]</scope>
    <source>
        <strain evidence="12 13">CFO</strain>
    </source>
</reference>
<evidence type="ECO:0000256" key="3">
    <source>
        <dbReference type="ARBA" id="ARBA00010031"/>
    </source>
</evidence>
<feature type="signal peptide" evidence="10">
    <location>
        <begin position="1"/>
        <end position="16"/>
    </location>
</feature>
<evidence type="ECO:0000313" key="13">
    <source>
        <dbReference type="Proteomes" id="UP000034841"/>
    </source>
</evidence>
<keyword evidence="9" id="KW-0408">Iron</keyword>
<dbReference type="GO" id="GO:0098552">
    <property type="term" value="C:side of membrane"/>
    <property type="evidence" value="ECO:0007669"/>
    <property type="project" value="UniProtKB-KW"/>
</dbReference>
<feature type="binding site" description="axial binding residue" evidence="9">
    <location>
        <position position="47"/>
    </location>
    <ligand>
        <name>heme</name>
        <dbReference type="ChEBI" id="CHEBI:30413"/>
    </ligand>
    <ligandPart>
        <name>Fe</name>
        <dbReference type="ChEBI" id="CHEBI:18248"/>
    </ligandPart>
</feature>
<dbReference type="Proteomes" id="UP000034841">
    <property type="component" value="Unassembled WGS sequence"/>
</dbReference>
<evidence type="ECO:0000256" key="9">
    <source>
        <dbReference type="PROSITE-ProRule" id="PRU01356"/>
    </source>
</evidence>
<comment type="subcellular location">
    <subcellularLocation>
        <location evidence="1">Membrane</location>
        <topology evidence="1">Lipid-anchor</topology>
        <topology evidence="1">GPI-anchor</topology>
    </subcellularLocation>
    <subcellularLocation>
        <location evidence="2">Secreted</location>
    </subcellularLocation>
</comment>
<evidence type="ECO:0000256" key="6">
    <source>
        <dbReference type="ARBA" id="ARBA00022729"/>
    </source>
</evidence>
<evidence type="ECO:0000256" key="5">
    <source>
        <dbReference type="ARBA" id="ARBA00022622"/>
    </source>
</evidence>
<keyword evidence="8" id="KW-0449">Lipoprotein</keyword>
<dbReference type="GO" id="GO:0005576">
    <property type="term" value="C:extracellular region"/>
    <property type="evidence" value="ECO:0007669"/>
    <property type="project" value="UniProtKB-SubCell"/>
</dbReference>
<feature type="chain" id="PRO_5002527299" evidence="10">
    <location>
        <begin position="17"/>
        <end position="148"/>
    </location>
</feature>
<dbReference type="GO" id="GO:0046872">
    <property type="term" value="F:metal ion binding"/>
    <property type="evidence" value="ECO:0007669"/>
    <property type="project" value="UniProtKB-UniRule"/>
</dbReference>
<keyword evidence="9" id="KW-0479">Metal-binding</keyword>
<evidence type="ECO:0000256" key="4">
    <source>
        <dbReference type="ARBA" id="ARBA00022525"/>
    </source>
</evidence>